<dbReference type="AlphaFoldDB" id="A0A9E7FBU3"/>
<protein>
    <submittedName>
        <fullName evidence="1">Ras-related protein</fullName>
    </submittedName>
</protein>
<dbReference type="EMBL" id="CP097505">
    <property type="protein sequence ID" value="URD92465.1"/>
    <property type="molecule type" value="Genomic_DNA"/>
</dbReference>
<organism evidence="1 2">
    <name type="scientific">Musa troglodytarum</name>
    <name type="common">fe'i banana</name>
    <dbReference type="NCBI Taxonomy" id="320322"/>
    <lineage>
        <taxon>Eukaryota</taxon>
        <taxon>Viridiplantae</taxon>
        <taxon>Streptophyta</taxon>
        <taxon>Embryophyta</taxon>
        <taxon>Tracheophyta</taxon>
        <taxon>Spermatophyta</taxon>
        <taxon>Magnoliopsida</taxon>
        <taxon>Liliopsida</taxon>
        <taxon>Zingiberales</taxon>
        <taxon>Musaceae</taxon>
        <taxon>Musa</taxon>
    </lineage>
</organism>
<reference evidence="1" key="1">
    <citation type="submission" date="2022-05" db="EMBL/GenBank/DDBJ databases">
        <title>The Musa troglodytarum L. genome provides insights into the mechanism of non-climacteric behaviour and enrichment of carotenoids.</title>
        <authorList>
            <person name="Wang J."/>
        </authorList>
    </citation>
    <scope>NUCLEOTIDE SEQUENCE</scope>
    <source>
        <tissue evidence="1">Leaf</tissue>
    </source>
</reference>
<dbReference type="SMART" id="SM00175">
    <property type="entry name" value="RAB"/>
    <property type="match status" value="1"/>
</dbReference>
<accession>A0A9E7FBU3</accession>
<gene>
    <name evidence="1" type="ORF">MUK42_36179</name>
</gene>
<dbReference type="PROSITE" id="PS51419">
    <property type="entry name" value="RAB"/>
    <property type="match status" value="1"/>
</dbReference>
<dbReference type="GO" id="GO:0005525">
    <property type="term" value="F:GTP binding"/>
    <property type="evidence" value="ECO:0007669"/>
    <property type="project" value="InterPro"/>
</dbReference>
<dbReference type="InterPro" id="IPR027417">
    <property type="entry name" value="P-loop_NTPase"/>
</dbReference>
<proteinExistence type="predicted"/>
<dbReference type="InterPro" id="IPR050209">
    <property type="entry name" value="Rab_GTPases_membrane_traffic"/>
</dbReference>
<dbReference type="GO" id="GO:0003924">
    <property type="term" value="F:GTPase activity"/>
    <property type="evidence" value="ECO:0007669"/>
    <property type="project" value="InterPro"/>
</dbReference>
<evidence type="ECO:0000313" key="2">
    <source>
        <dbReference type="Proteomes" id="UP001055439"/>
    </source>
</evidence>
<dbReference type="Pfam" id="PF00071">
    <property type="entry name" value="Ras"/>
    <property type="match status" value="1"/>
</dbReference>
<dbReference type="InterPro" id="IPR001806">
    <property type="entry name" value="Small_GTPase"/>
</dbReference>
<name>A0A9E7FBU3_9LILI</name>
<dbReference type="OrthoDB" id="1864332at2759"/>
<dbReference type="Gene3D" id="3.40.50.300">
    <property type="entry name" value="P-loop containing nucleotide triphosphate hydrolases"/>
    <property type="match status" value="1"/>
</dbReference>
<dbReference type="Proteomes" id="UP001055439">
    <property type="component" value="Chromosome 3"/>
</dbReference>
<dbReference type="SUPFAM" id="SSF52540">
    <property type="entry name" value="P-loop containing nucleoside triphosphate hydrolases"/>
    <property type="match status" value="1"/>
</dbReference>
<evidence type="ECO:0000313" key="1">
    <source>
        <dbReference type="EMBL" id="URD92465.1"/>
    </source>
</evidence>
<keyword evidence="2" id="KW-1185">Reference proteome</keyword>
<sequence length="61" mass="6842">MLIGNKSDLAKKKVISTEDAMEFAKEQGLFFSEASALSEDNVETIFLRLVEEIYGVISDNR</sequence>
<dbReference type="PANTHER" id="PTHR47979">
    <property type="entry name" value="DRAB11-RELATED"/>
    <property type="match status" value="1"/>
</dbReference>